<comment type="similarity">
    <text evidence="2">Belongs to the DHHC palmitoyltransferase family. AKR/ZDHHC17 subfamily.</text>
</comment>
<evidence type="ECO:0000256" key="6">
    <source>
        <dbReference type="ARBA" id="ARBA00023043"/>
    </source>
</evidence>
<feature type="region of interest" description="Disordered" evidence="13">
    <location>
        <begin position="1"/>
        <end position="65"/>
    </location>
</feature>
<dbReference type="InterPro" id="IPR002110">
    <property type="entry name" value="Ankyrin_rpt"/>
</dbReference>
<keyword evidence="9" id="KW-0449">Lipoprotein</keyword>
<sequence length="775" mass="84728">MSSPVHSSPHSSASRTNRRQSSPASALDQSDPTDHHQSALGQGQDQNQNQDQNQDQNQGQDQDLGPSQLHLAAQSGDTQSISAILDSQPSNPSQPDRQNITPLHWAAINGHLAACSLLIDRGAVVDAFGGDLVATPLMWAARNGRVYVVHLLISNGADPSLVDSQGFNSLHLATHSSSALTLAYLLSTSSDLVPVDSTDRDGHTSLHWAAYQADSLSIDLLISHRASTRLKDQMGMSPLHWAVVKGNAHCIKLILLAGSDTNDRTAENKTPEQISVELKSNSAWIKALGQAGLNPDGSLRRRPLGVDGSFRNRAGIFLATGLALGLAFETFNQLSPLPAVILVGAQAYALHHTVTILILDARARGGGSPSEIITSSPYFASIIVGSIFWVLYTWITRLLPNTPGHASLNFLFAFSSFICAYHLLKSITLDPGFVPVARSQDDLKRTVETLVESGRFDGMNFCITCQIRRPLRSKHCRSCNRCVAKFDHHCPWVWNCVGAGNHRHFLVFVISLILGISSFDFLAYAYFSGSPEVPTNGLKPASSVCSISETLCRVTSYDTFALAVAAWSTLQLIWTSILICSQLWLISKQMTTFELSNVNRFGYMGGRAGISLASQSSHRHTAQSSLQSHHHHNHLGKIKGSMKFCLKLLGLDRFKSSTGIIKPDGEKVKSVKNPFDLGIRKNCLDFWSNGNELGINYTEIYEVPEGGFKRAIERDELRKRDNHYNQINWRSKLHNRISKFSAVNSNSNNSKGVYNGGSSSHSDVNGYERVALGMV</sequence>
<comment type="catalytic activity">
    <reaction evidence="10 12">
        <text>L-cysteinyl-[protein] + hexadecanoyl-CoA = S-hexadecanoyl-L-cysteinyl-[protein] + CoA</text>
        <dbReference type="Rhea" id="RHEA:36683"/>
        <dbReference type="Rhea" id="RHEA-COMP:10131"/>
        <dbReference type="Rhea" id="RHEA-COMP:11032"/>
        <dbReference type="ChEBI" id="CHEBI:29950"/>
        <dbReference type="ChEBI" id="CHEBI:57287"/>
        <dbReference type="ChEBI" id="CHEBI:57379"/>
        <dbReference type="ChEBI" id="CHEBI:74151"/>
        <dbReference type="EC" id="2.3.1.225"/>
    </reaction>
</comment>
<keyword evidence="8" id="KW-0564">Palmitate</keyword>
<keyword evidence="16" id="KW-1185">Reference proteome</keyword>
<evidence type="ECO:0000256" key="3">
    <source>
        <dbReference type="ARBA" id="ARBA00022692"/>
    </source>
</evidence>
<comment type="caution">
    <text evidence="15">The sequence shown here is derived from an EMBL/GenBank/DDBJ whole genome shotgun (WGS) entry which is preliminary data.</text>
</comment>
<feature type="domain" description="Palmitoyltransferase DHHC" evidence="14">
    <location>
        <begin position="457"/>
        <end position="596"/>
    </location>
</feature>
<keyword evidence="4" id="KW-0677">Repeat</keyword>
<dbReference type="GO" id="GO:0019706">
    <property type="term" value="F:protein-cysteine S-palmitoyltransferase activity"/>
    <property type="evidence" value="ECO:0007669"/>
    <property type="project" value="UniProtKB-EC"/>
</dbReference>
<keyword evidence="5 12" id="KW-1133">Transmembrane helix</keyword>
<dbReference type="InterPro" id="IPR001594">
    <property type="entry name" value="Palmitoyltrfase_DHHC"/>
</dbReference>
<feature type="repeat" description="ANK" evidence="11">
    <location>
        <begin position="135"/>
        <end position="164"/>
    </location>
</feature>
<protein>
    <recommendedName>
        <fullName evidence="12">Palmitoyltransferase</fullName>
        <ecNumber evidence="12">2.3.1.225</ecNumber>
    </recommendedName>
</protein>
<evidence type="ECO:0000256" key="5">
    <source>
        <dbReference type="ARBA" id="ARBA00022989"/>
    </source>
</evidence>
<dbReference type="GO" id="GO:0016020">
    <property type="term" value="C:membrane"/>
    <property type="evidence" value="ECO:0007669"/>
    <property type="project" value="UniProtKB-SubCell"/>
</dbReference>
<keyword evidence="7 12" id="KW-0472">Membrane</keyword>
<dbReference type="EMBL" id="CALTRL010005808">
    <property type="protein sequence ID" value="CAH7686670.1"/>
    <property type="molecule type" value="Genomic_DNA"/>
</dbReference>
<evidence type="ECO:0000256" key="13">
    <source>
        <dbReference type="SAM" id="MobiDB-lite"/>
    </source>
</evidence>
<comment type="domain">
    <text evidence="12">The DHHC domain is required for palmitoyltransferase activity.</text>
</comment>
<dbReference type="Gene3D" id="1.25.40.20">
    <property type="entry name" value="Ankyrin repeat-containing domain"/>
    <property type="match status" value="2"/>
</dbReference>
<reference evidence="15" key="1">
    <citation type="submission" date="2022-06" db="EMBL/GenBank/DDBJ databases">
        <authorList>
            <consortium name="SYNGENTA / RWTH Aachen University"/>
        </authorList>
    </citation>
    <scope>NUCLEOTIDE SEQUENCE</scope>
</reference>
<dbReference type="PROSITE" id="PS50216">
    <property type="entry name" value="DHHC"/>
    <property type="match status" value="1"/>
</dbReference>
<name>A0AAV0BJD0_PHAPC</name>
<dbReference type="Pfam" id="PF01529">
    <property type="entry name" value="DHHC"/>
    <property type="match status" value="1"/>
</dbReference>
<keyword evidence="6 11" id="KW-0040">ANK repeat</keyword>
<dbReference type="PANTHER" id="PTHR24161:SF85">
    <property type="entry name" value="PALMITOYLTRANSFERASE HIP14"/>
    <property type="match status" value="1"/>
</dbReference>
<feature type="compositionally biased region" description="Low complexity" evidence="13">
    <location>
        <begin position="1"/>
        <end position="14"/>
    </location>
</feature>
<dbReference type="PROSITE" id="PS50297">
    <property type="entry name" value="ANK_REP_REGION"/>
    <property type="match status" value="4"/>
</dbReference>
<proteinExistence type="inferred from homology"/>
<dbReference type="SMART" id="SM00248">
    <property type="entry name" value="ANK"/>
    <property type="match status" value="6"/>
</dbReference>
<feature type="compositionally biased region" description="Polar residues" evidence="13">
    <location>
        <begin position="19"/>
        <end position="30"/>
    </location>
</feature>
<feature type="transmembrane region" description="Helical" evidence="12">
    <location>
        <begin position="372"/>
        <end position="395"/>
    </location>
</feature>
<keyword evidence="3 12" id="KW-0812">Transmembrane</keyword>
<dbReference type="PROSITE" id="PS50088">
    <property type="entry name" value="ANK_REPEAT"/>
    <property type="match status" value="4"/>
</dbReference>
<feature type="repeat" description="ANK" evidence="11">
    <location>
        <begin position="234"/>
        <end position="266"/>
    </location>
</feature>
<gene>
    <name evidence="15" type="ORF">PPACK8108_LOCUS21352</name>
</gene>
<dbReference type="SUPFAM" id="SSF48403">
    <property type="entry name" value="Ankyrin repeat"/>
    <property type="match status" value="1"/>
</dbReference>
<evidence type="ECO:0000256" key="2">
    <source>
        <dbReference type="ARBA" id="ARBA00010104"/>
    </source>
</evidence>
<feature type="transmembrane region" description="Helical" evidence="12">
    <location>
        <begin position="560"/>
        <end position="586"/>
    </location>
</feature>
<feature type="repeat" description="ANK" evidence="11">
    <location>
        <begin position="98"/>
        <end position="130"/>
    </location>
</feature>
<evidence type="ECO:0000256" key="10">
    <source>
        <dbReference type="ARBA" id="ARBA00048048"/>
    </source>
</evidence>
<comment type="subcellular location">
    <subcellularLocation>
        <location evidence="1">Membrane</location>
        <topology evidence="1">Multi-pass membrane protein</topology>
    </subcellularLocation>
</comment>
<keyword evidence="12" id="KW-0808">Transferase</keyword>
<dbReference type="PRINTS" id="PR01415">
    <property type="entry name" value="ANKYRIN"/>
</dbReference>
<dbReference type="Pfam" id="PF00023">
    <property type="entry name" value="Ank"/>
    <property type="match status" value="1"/>
</dbReference>
<dbReference type="PANTHER" id="PTHR24161">
    <property type="entry name" value="ANK_REP_REGION DOMAIN-CONTAINING PROTEIN-RELATED"/>
    <property type="match status" value="1"/>
</dbReference>
<organism evidence="15 16">
    <name type="scientific">Phakopsora pachyrhizi</name>
    <name type="common">Asian soybean rust disease fungus</name>
    <dbReference type="NCBI Taxonomy" id="170000"/>
    <lineage>
        <taxon>Eukaryota</taxon>
        <taxon>Fungi</taxon>
        <taxon>Dikarya</taxon>
        <taxon>Basidiomycota</taxon>
        <taxon>Pucciniomycotina</taxon>
        <taxon>Pucciniomycetes</taxon>
        <taxon>Pucciniales</taxon>
        <taxon>Phakopsoraceae</taxon>
        <taxon>Phakopsora</taxon>
    </lineage>
</organism>
<dbReference type="InterPro" id="IPR036770">
    <property type="entry name" value="Ankyrin_rpt-contain_sf"/>
</dbReference>
<dbReference type="AlphaFoldDB" id="A0AAV0BJD0"/>
<evidence type="ECO:0000256" key="9">
    <source>
        <dbReference type="ARBA" id="ARBA00023288"/>
    </source>
</evidence>
<feature type="transmembrane region" description="Helical" evidence="12">
    <location>
        <begin position="340"/>
        <end position="360"/>
    </location>
</feature>
<feature type="transmembrane region" description="Helical" evidence="12">
    <location>
        <begin position="505"/>
        <end position="527"/>
    </location>
</feature>
<evidence type="ECO:0000256" key="12">
    <source>
        <dbReference type="RuleBase" id="RU079119"/>
    </source>
</evidence>
<evidence type="ECO:0000256" key="4">
    <source>
        <dbReference type="ARBA" id="ARBA00022737"/>
    </source>
</evidence>
<feature type="transmembrane region" description="Helical" evidence="12">
    <location>
        <begin position="407"/>
        <end position="424"/>
    </location>
</feature>
<feature type="compositionally biased region" description="Low complexity" evidence="13">
    <location>
        <begin position="41"/>
        <end position="63"/>
    </location>
</feature>
<keyword evidence="12" id="KW-0012">Acyltransferase</keyword>
<evidence type="ECO:0000256" key="1">
    <source>
        <dbReference type="ARBA" id="ARBA00004141"/>
    </source>
</evidence>
<evidence type="ECO:0000256" key="11">
    <source>
        <dbReference type="PROSITE-ProRule" id="PRU00023"/>
    </source>
</evidence>
<evidence type="ECO:0000259" key="14">
    <source>
        <dbReference type="Pfam" id="PF01529"/>
    </source>
</evidence>
<evidence type="ECO:0000313" key="15">
    <source>
        <dbReference type="EMBL" id="CAH7686670.1"/>
    </source>
</evidence>
<dbReference type="Pfam" id="PF12796">
    <property type="entry name" value="Ank_2"/>
    <property type="match status" value="2"/>
</dbReference>
<dbReference type="EC" id="2.3.1.225" evidence="12"/>
<accession>A0AAV0BJD0</accession>
<evidence type="ECO:0000256" key="7">
    <source>
        <dbReference type="ARBA" id="ARBA00023136"/>
    </source>
</evidence>
<evidence type="ECO:0000256" key="8">
    <source>
        <dbReference type="ARBA" id="ARBA00023139"/>
    </source>
</evidence>
<evidence type="ECO:0000313" key="16">
    <source>
        <dbReference type="Proteomes" id="UP001153365"/>
    </source>
</evidence>
<feature type="repeat" description="ANK" evidence="11">
    <location>
        <begin position="201"/>
        <end position="233"/>
    </location>
</feature>
<dbReference type="Proteomes" id="UP001153365">
    <property type="component" value="Unassembled WGS sequence"/>
</dbReference>